<accession>A0A0D9WXX4</accession>
<dbReference type="Gramene" id="LPERR07G09560.1">
    <property type="protein sequence ID" value="LPERR07G09560.1"/>
    <property type="gene ID" value="LPERR07G09560"/>
</dbReference>
<organism evidence="2 3">
    <name type="scientific">Leersia perrieri</name>
    <dbReference type="NCBI Taxonomy" id="77586"/>
    <lineage>
        <taxon>Eukaryota</taxon>
        <taxon>Viridiplantae</taxon>
        <taxon>Streptophyta</taxon>
        <taxon>Embryophyta</taxon>
        <taxon>Tracheophyta</taxon>
        <taxon>Spermatophyta</taxon>
        <taxon>Magnoliopsida</taxon>
        <taxon>Liliopsida</taxon>
        <taxon>Poales</taxon>
        <taxon>Poaceae</taxon>
        <taxon>BOP clade</taxon>
        <taxon>Oryzoideae</taxon>
        <taxon>Oryzeae</taxon>
        <taxon>Oryzinae</taxon>
        <taxon>Leersia</taxon>
    </lineage>
</organism>
<evidence type="ECO:0000313" key="3">
    <source>
        <dbReference type="Proteomes" id="UP000032180"/>
    </source>
</evidence>
<reference evidence="3" key="2">
    <citation type="submission" date="2013-12" db="EMBL/GenBank/DDBJ databases">
        <authorList>
            <person name="Yu Y."/>
            <person name="Lee S."/>
            <person name="de Baynast K."/>
            <person name="Wissotski M."/>
            <person name="Liu L."/>
            <person name="Talag J."/>
            <person name="Goicoechea J."/>
            <person name="Angelova A."/>
            <person name="Jetty R."/>
            <person name="Kudrna D."/>
            <person name="Golser W."/>
            <person name="Rivera L."/>
            <person name="Zhang J."/>
            <person name="Wing R."/>
        </authorList>
    </citation>
    <scope>NUCLEOTIDE SEQUENCE</scope>
</reference>
<name>A0A0D9WXX4_9ORYZ</name>
<protein>
    <submittedName>
        <fullName evidence="2">Uncharacterized protein</fullName>
    </submittedName>
</protein>
<proteinExistence type="predicted"/>
<dbReference type="AlphaFoldDB" id="A0A0D9WXX4"/>
<reference evidence="2" key="3">
    <citation type="submission" date="2015-04" db="UniProtKB">
        <authorList>
            <consortium name="EnsemblPlants"/>
        </authorList>
    </citation>
    <scope>IDENTIFICATION</scope>
</reference>
<dbReference type="HOGENOM" id="CLU_1549829_0_0_1"/>
<dbReference type="EnsemblPlants" id="LPERR07G09560.1">
    <property type="protein sequence ID" value="LPERR07G09560.1"/>
    <property type="gene ID" value="LPERR07G09560"/>
</dbReference>
<dbReference type="Proteomes" id="UP000032180">
    <property type="component" value="Chromosome 7"/>
</dbReference>
<reference evidence="2 3" key="1">
    <citation type="submission" date="2012-08" db="EMBL/GenBank/DDBJ databases">
        <title>Oryza genome evolution.</title>
        <authorList>
            <person name="Wing R.A."/>
        </authorList>
    </citation>
    <scope>NUCLEOTIDE SEQUENCE</scope>
</reference>
<feature type="region of interest" description="Disordered" evidence="1">
    <location>
        <begin position="21"/>
        <end position="45"/>
    </location>
</feature>
<evidence type="ECO:0000313" key="2">
    <source>
        <dbReference type="EnsemblPlants" id="LPERR07G09560.1"/>
    </source>
</evidence>
<evidence type="ECO:0000256" key="1">
    <source>
        <dbReference type="SAM" id="MobiDB-lite"/>
    </source>
</evidence>
<sequence length="173" mass="19155">MEPMKAATDLALLRPSKCPTARMDQYPTRINSSTRKRKKVKSSLARSSSSRSACSQALPVVFFWVLVYGSSCCSSVYQSVRDRNPGRSRKNKPPLFAGATEPLKVDVWIREVKRKLNTSSLARTSSSRSACSQALPVVFFWVLVYGSSGGSSVYELVSDWNPGRSWVVSGHRT</sequence>
<keyword evidence="3" id="KW-1185">Reference proteome</keyword>